<dbReference type="Proteomes" id="UP001196870">
    <property type="component" value="Unassembled WGS sequence"/>
</dbReference>
<proteinExistence type="predicted"/>
<reference evidence="14" key="1">
    <citation type="journal article" date="2021" name="Syst. Appl. Microbiol.">
        <title>Roseomonas hellenica sp. nov., isolated from roots of wild-growing Alkanna tinctoria.</title>
        <authorList>
            <person name="Rat A."/>
            <person name="Naranjo H.D."/>
            <person name="Lebbe L."/>
            <person name="Cnockaert M."/>
            <person name="Krigas N."/>
            <person name="Grigoriadou K."/>
            <person name="Maloupa E."/>
            <person name="Willems A."/>
        </authorList>
    </citation>
    <scope>NUCLEOTIDE SEQUENCE [LARGE SCALE GENOMIC DNA]</scope>
    <source>
        <strain evidence="14">LMG 31523</strain>
    </source>
</reference>
<keyword evidence="6 13" id="KW-0378">Hydrolase</keyword>
<dbReference type="InterPro" id="IPR015377">
    <property type="entry name" value="Fumarylacetoacetase_N"/>
</dbReference>
<sequence length="435" mass="45393">MTQIDATHDPALRSWVPGADGHPDFPIQNLPFGIVSPPGGDRRSGVAIGDGILDLKAALAAGLFAGAAAEAAEAAASDTLNGFFALGAGPRRALRARLSALLAEGSAERDAAAACLHPAAGCTLHLPARIGDYTDFYVGIHHATNVGRVFRPDNPLLPNYKHVPIGYHGRASSVRVSGTDLRRPKGQLKAPDAAAPRFGPCEKLDYELELGIWIGPGNALGEPVPVGAAETHVAGFCLLNDWSARDIQAWEYQPLGPFLSKSFGSTISPWVITPEALAPFRIAQPPRPEGDPAPLPYLLDAADQRGGAFDIALEVLIETAAMRAAGLPPHRLSLSGTRHMYWTVAQMVAHHTSGGCDLNPGDLLGSGTLSAPDPAGLGSLLETTRGGQAPVVLPGGETRRFLEDGDAVILRARAARPGAVSIGFGECRAQILPAV</sequence>
<dbReference type="InterPro" id="IPR036462">
    <property type="entry name" value="Fumarylacetoacetase_N_sf"/>
</dbReference>
<evidence type="ECO:0000313" key="14">
    <source>
        <dbReference type="Proteomes" id="UP001196870"/>
    </source>
</evidence>
<dbReference type="SUPFAM" id="SSF56529">
    <property type="entry name" value="FAH"/>
    <property type="match status" value="1"/>
</dbReference>
<evidence type="ECO:0000256" key="10">
    <source>
        <dbReference type="ARBA" id="ARBA00023232"/>
    </source>
</evidence>
<feature type="domain" description="Fumarylacetoacetase-like C-terminal" evidence="11">
    <location>
        <begin position="141"/>
        <end position="431"/>
    </location>
</feature>
<keyword evidence="5" id="KW-0479">Metal-binding</keyword>
<dbReference type="EMBL" id="JAAGBB010000011">
    <property type="protein sequence ID" value="MBR0664959.1"/>
    <property type="molecule type" value="Genomic_DNA"/>
</dbReference>
<dbReference type="Gene3D" id="2.30.30.230">
    <property type="entry name" value="Fumarylacetoacetase, N-terminal domain"/>
    <property type="match status" value="1"/>
</dbReference>
<dbReference type="Pfam" id="PF01557">
    <property type="entry name" value="FAA_hydrolase"/>
    <property type="match status" value="1"/>
</dbReference>
<keyword evidence="10" id="KW-0585">Phenylalanine catabolism</keyword>
<dbReference type="InterPro" id="IPR036663">
    <property type="entry name" value="Fumarylacetoacetase_C_sf"/>
</dbReference>
<dbReference type="InterPro" id="IPR005959">
    <property type="entry name" value="Fumarylacetoacetase"/>
</dbReference>
<keyword evidence="7" id="KW-0106">Calcium</keyword>
<evidence type="ECO:0000256" key="7">
    <source>
        <dbReference type="ARBA" id="ARBA00022837"/>
    </source>
</evidence>
<dbReference type="PANTHER" id="PTHR43069">
    <property type="entry name" value="FUMARYLACETOACETASE"/>
    <property type="match status" value="1"/>
</dbReference>
<evidence type="ECO:0000256" key="3">
    <source>
        <dbReference type="ARBA" id="ARBA00004782"/>
    </source>
</evidence>
<dbReference type="PANTHER" id="PTHR43069:SF2">
    <property type="entry name" value="FUMARYLACETOACETASE"/>
    <property type="match status" value="1"/>
</dbReference>
<comment type="pathway">
    <text evidence="3">Amino-acid degradation; L-phenylalanine degradation; acetoacetate and fumarate from L-phenylalanine: step 6/6.</text>
</comment>
<dbReference type="Gene3D" id="3.90.850.10">
    <property type="entry name" value="Fumarylacetoacetase-like, C-terminal domain"/>
    <property type="match status" value="1"/>
</dbReference>
<protein>
    <recommendedName>
        <fullName evidence="4">fumarylacetoacetase</fullName>
        <ecNumber evidence="4">3.7.1.2</ecNumber>
    </recommendedName>
</protein>
<dbReference type="InterPro" id="IPR011234">
    <property type="entry name" value="Fumarylacetoacetase-like_C"/>
</dbReference>
<dbReference type="EC" id="3.7.1.2" evidence="4"/>
<evidence type="ECO:0000259" key="11">
    <source>
        <dbReference type="Pfam" id="PF01557"/>
    </source>
</evidence>
<evidence type="ECO:0000256" key="9">
    <source>
        <dbReference type="ARBA" id="ARBA00022878"/>
    </source>
</evidence>
<keyword evidence="8" id="KW-0460">Magnesium</keyword>
<comment type="cofactor">
    <cofactor evidence="1">
        <name>Ca(2+)</name>
        <dbReference type="ChEBI" id="CHEBI:29108"/>
    </cofactor>
</comment>
<dbReference type="NCBIfam" id="TIGR01266">
    <property type="entry name" value="fum_ac_acetase"/>
    <property type="match status" value="1"/>
</dbReference>
<comment type="cofactor">
    <cofactor evidence="2">
        <name>Mg(2+)</name>
        <dbReference type="ChEBI" id="CHEBI:18420"/>
    </cofactor>
</comment>
<evidence type="ECO:0000313" key="13">
    <source>
        <dbReference type="EMBL" id="MBR0664959.1"/>
    </source>
</evidence>
<accession>A0ABS5EXD6</accession>
<dbReference type="GO" id="GO:0004334">
    <property type="term" value="F:fumarylacetoacetase activity"/>
    <property type="evidence" value="ECO:0007669"/>
    <property type="project" value="UniProtKB-EC"/>
</dbReference>
<evidence type="ECO:0000256" key="2">
    <source>
        <dbReference type="ARBA" id="ARBA00001946"/>
    </source>
</evidence>
<evidence type="ECO:0000259" key="12">
    <source>
        <dbReference type="Pfam" id="PF09298"/>
    </source>
</evidence>
<evidence type="ECO:0000256" key="8">
    <source>
        <dbReference type="ARBA" id="ARBA00022842"/>
    </source>
</evidence>
<gene>
    <name evidence="13" type="primary">fahA</name>
    <name evidence="13" type="ORF">GXW71_11400</name>
</gene>
<keyword evidence="9" id="KW-0828">Tyrosine catabolism</keyword>
<comment type="caution">
    <text evidence="13">The sequence shown here is derived from an EMBL/GenBank/DDBJ whole genome shotgun (WGS) entry which is preliminary data.</text>
</comment>
<name>A0ABS5EXD6_9PROT</name>
<evidence type="ECO:0000256" key="5">
    <source>
        <dbReference type="ARBA" id="ARBA00022723"/>
    </source>
</evidence>
<keyword evidence="14" id="KW-1185">Reference proteome</keyword>
<evidence type="ECO:0000256" key="4">
    <source>
        <dbReference type="ARBA" id="ARBA00012094"/>
    </source>
</evidence>
<evidence type="ECO:0000256" key="6">
    <source>
        <dbReference type="ARBA" id="ARBA00022801"/>
    </source>
</evidence>
<evidence type="ECO:0000256" key="1">
    <source>
        <dbReference type="ARBA" id="ARBA00001913"/>
    </source>
</evidence>
<feature type="domain" description="Fumarylacetoacetase N-terminal" evidence="12">
    <location>
        <begin position="28"/>
        <end position="127"/>
    </location>
</feature>
<dbReference type="SUPFAM" id="SSF63433">
    <property type="entry name" value="Fumarylacetoacetate hydrolase, FAH, N-terminal domain"/>
    <property type="match status" value="1"/>
</dbReference>
<organism evidence="13 14">
    <name type="scientific">Plastoroseomonas hellenica</name>
    <dbReference type="NCBI Taxonomy" id="2687306"/>
    <lineage>
        <taxon>Bacteria</taxon>
        <taxon>Pseudomonadati</taxon>
        <taxon>Pseudomonadota</taxon>
        <taxon>Alphaproteobacteria</taxon>
        <taxon>Acetobacterales</taxon>
        <taxon>Acetobacteraceae</taxon>
        <taxon>Plastoroseomonas</taxon>
    </lineage>
</organism>
<dbReference type="Pfam" id="PF09298">
    <property type="entry name" value="FAA_hydrolase_N"/>
    <property type="match status" value="1"/>
</dbReference>